<dbReference type="EMBL" id="JBGFUD010000048">
    <property type="protein sequence ID" value="MFH4973486.1"/>
    <property type="molecule type" value="Genomic_DNA"/>
</dbReference>
<sequence length="242" mass="27586">MMVSRATFENTAMLPTQCFYSATSTPKWNTDDGLTPRYPTSNLKYPPQEIKYPGSEMRWPADFPYQFPFHPASAAVAIPEPYPSDPYPSTSVALSSTYKMDGGAYYPNTIIPSTYSHSPVDYFGASQTFGQWKVPGAPTMNLIKESAQLSSSSTSSSSPPFRTGPGTNNVRVRTSEKYRMVYTDFQRLELEKEFRTAQFINSERKSQLSSELQLTERQIKIWFQNRRAKERRENRKSRVTAM</sequence>
<keyword evidence="5 6" id="KW-0539">Nucleus</keyword>
<name>A0ABD6E3L1_9BILA</name>
<dbReference type="PANTHER" id="PTHR24332:SF9">
    <property type="entry name" value="HOMEOTIC PROTEIN CAUDAL"/>
    <property type="match status" value="1"/>
</dbReference>
<keyword evidence="4 6" id="KW-0371">Homeobox</keyword>
<dbReference type="InterPro" id="IPR009057">
    <property type="entry name" value="Homeodomain-like_sf"/>
</dbReference>
<evidence type="ECO:0000256" key="7">
    <source>
        <dbReference type="RuleBase" id="RU000682"/>
    </source>
</evidence>
<dbReference type="GO" id="GO:0003677">
    <property type="term" value="F:DNA binding"/>
    <property type="evidence" value="ECO:0007669"/>
    <property type="project" value="UniProtKB-UniRule"/>
</dbReference>
<comment type="similarity">
    <text evidence="2">Belongs to the Caudal homeobox family.</text>
</comment>
<dbReference type="PROSITE" id="PS00027">
    <property type="entry name" value="HOMEOBOX_1"/>
    <property type="match status" value="1"/>
</dbReference>
<proteinExistence type="inferred from homology"/>
<keyword evidence="11" id="KW-1185">Reference proteome</keyword>
<dbReference type="PROSITE" id="PS50071">
    <property type="entry name" value="HOMEOBOX_2"/>
    <property type="match status" value="1"/>
</dbReference>
<gene>
    <name evidence="10" type="ORF">AB6A40_000195</name>
</gene>
<dbReference type="CDD" id="cd00086">
    <property type="entry name" value="homeodomain"/>
    <property type="match status" value="1"/>
</dbReference>
<dbReference type="GO" id="GO:0005634">
    <property type="term" value="C:nucleus"/>
    <property type="evidence" value="ECO:0007669"/>
    <property type="project" value="UniProtKB-SubCell"/>
</dbReference>
<dbReference type="GO" id="GO:0006357">
    <property type="term" value="P:regulation of transcription by RNA polymerase II"/>
    <property type="evidence" value="ECO:0007669"/>
    <property type="project" value="UniProtKB-ARBA"/>
</dbReference>
<dbReference type="InterPro" id="IPR001356">
    <property type="entry name" value="HD"/>
</dbReference>
<dbReference type="SUPFAM" id="SSF46689">
    <property type="entry name" value="Homeodomain-like"/>
    <property type="match status" value="1"/>
</dbReference>
<feature type="DNA-binding region" description="Homeobox" evidence="6">
    <location>
        <begin position="175"/>
        <end position="234"/>
    </location>
</feature>
<comment type="caution">
    <text evidence="10">The sequence shown here is derived from an EMBL/GenBank/DDBJ whole genome shotgun (WGS) entry which is preliminary data.</text>
</comment>
<dbReference type="Proteomes" id="UP001608902">
    <property type="component" value="Unassembled WGS sequence"/>
</dbReference>
<organism evidence="10 11">
    <name type="scientific">Gnathostoma spinigerum</name>
    <dbReference type="NCBI Taxonomy" id="75299"/>
    <lineage>
        <taxon>Eukaryota</taxon>
        <taxon>Metazoa</taxon>
        <taxon>Ecdysozoa</taxon>
        <taxon>Nematoda</taxon>
        <taxon>Chromadorea</taxon>
        <taxon>Rhabditida</taxon>
        <taxon>Spirurina</taxon>
        <taxon>Gnathostomatomorpha</taxon>
        <taxon>Gnathostomatoidea</taxon>
        <taxon>Gnathostomatidae</taxon>
        <taxon>Gnathostoma</taxon>
    </lineage>
</organism>
<evidence type="ECO:0000256" key="4">
    <source>
        <dbReference type="ARBA" id="ARBA00023155"/>
    </source>
</evidence>
<dbReference type="InterPro" id="IPR017970">
    <property type="entry name" value="Homeobox_CS"/>
</dbReference>
<comment type="subcellular location">
    <subcellularLocation>
        <location evidence="1 6 7">Nucleus</location>
    </subcellularLocation>
</comment>
<evidence type="ECO:0000313" key="11">
    <source>
        <dbReference type="Proteomes" id="UP001608902"/>
    </source>
</evidence>
<dbReference type="PANTHER" id="PTHR24332">
    <property type="entry name" value="HOMEOBOX PROTEIN CDX"/>
    <property type="match status" value="1"/>
</dbReference>
<keyword evidence="3 6" id="KW-0238">DNA-binding</keyword>
<dbReference type="SMART" id="SM00389">
    <property type="entry name" value="HOX"/>
    <property type="match status" value="1"/>
</dbReference>
<dbReference type="AlphaFoldDB" id="A0ABD6E3L1"/>
<feature type="domain" description="Homeobox" evidence="9">
    <location>
        <begin position="173"/>
        <end position="233"/>
    </location>
</feature>
<evidence type="ECO:0000256" key="5">
    <source>
        <dbReference type="ARBA" id="ARBA00023242"/>
    </source>
</evidence>
<accession>A0ABD6E3L1</accession>
<protein>
    <recommendedName>
        <fullName evidence="9">Homeobox domain-containing protein</fullName>
    </recommendedName>
</protein>
<feature type="region of interest" description="Disordered" evidence="8">
    <location>
        <begin position="146"/>
        <end position="169"/>
    </location>
</feature>
<evidence type="ECO:0000256" key="8">
    <source>
        <dbReference type="SAM" id="MobiDB-lite"/>
    </source>
</evidence>
<evidence type="ECO:0000256" key="1">
    <source>
        <dbReference type="ARBA" id="ARBA00004123"/>
    </source>
</evidence>
<evidence type="ECO:0000256" key="2">
    <source>
        <dbReference type="ARBA" id="ARBA00010341"/>
    </source>
</evidence>
<dbReference type="Pfam" id="PF00046">
    <property type="entry name" value="Homeodomain"/>
    <property type="match status" value="1"/>
</dbReference>
<evidence type="ECO:0000256" key="3">
    <source>
        <dbReference type="ARBA" id="ARBA00023125"/>
    </source>
</evidence>
<dbReference type="Gene3D" id="1.10.10.60">
    <property type="entry name" value="Homeodomain-like"/>
    <property type="match status" value="1"/>
</dbReference>
<evidence type="ECO:0000313" key="10">
    <source>
        <dbReference type="EMBL" id="MFH4973486.1"/>
    </source>
</evidence>
<dbReference type="InterPro" id="IPR047152">
    <property type="entry name" value="Caudal_homeobox"/>
</dbReference>
<evidence type="ECO:0000256" key="6">
    <source>
        <dbReference type="PROSITE-ProRule" id="PRU00108"/>
    </source>
</evidence>
<reference evidence="10 11" key="1">
    <citation type="submission" date="2024-08" db="EMBL/GenBank/DDBJ databases">
        <title>Gnathostoma spinigerum genome.</title>
        <authorList>
            <person name="Gonzalez-Bertolin B."/>
            <person name="Monzon S."/>
            <person name="Zaballos A."/>
            <person name="Jimenez P."/>
            <person name="Dekumyoy P."/>
            <person name="Varona S."/>
            <person name="Cuesta I."/>
            <person name="Sumanam S."/>
            <person name="Adisakwattana P."/>
            <person name="Gasser R.B."/>
            <person name="Hernandez-Gonzalez A."/>
            <person name="Young N.D."/>
            <person name="Perteguer M.J."/>
        </authorList>
    </citation>
    <scope>NUCLEOTIDE SEQUENCE [LARGE SCALE GENOMIC DNA]</scope>
    <source>
        <strain evidence="10">AL3</strain>
        <tissue evidence="10">Liver</tissue>
    </source>
</reference>
<evidence type="ECO:0000259" key="9">
    <source>
        <dbReference type="PROSITE" id="PS50071"/>
    </source>
</evidence>